<evidence type="ECO:0000313" key="2">
    <source>
        <dbReference type="Proteomes" id="UP001151760"/>
    </source>
</evidence>
<dbReference type="EMBL" id="BQNB010008600">
    <property type="protein sequence ID" value="GJS51642.1"/>
    <property type="molecule type" value="Genomic_DNA"/>
</dbReference>
<evidence type="ECO:0008006" key="3">
    <source>
        <dbReference type="Google" id="ProtNLM"/>
    </source>
</evidence>
<accession>A0ABQ4WFM3</accession>
<organism evidence="1 2">
    <name type="scientific">Tanacetum coccineum</name>
    <dbReference type="NCBI Taxonomy" id="301880"/>
    <lineage>
        <taxon>Eukaryota</taxon>
        <taxon>Viridiplantae</taxon>
        <taxon>Streptophyta</taxon>
        <taxon>Embryophyta</taxon>
        <taxon>Tracheophyta</taxon>
        <taxon>Spermatophyta</taxon>
        <taxon>Magnoliopsida</taxon>
        <taxon>eudicotyledons</taxon>
        <taxon>Gunneridae</taxon>
        <taxon>Pentapetalae</taxon>
        <taxon>asterids</taxon>
        <taxon>campanulids</taxon>
        <taxon>Asterales</taxon>
        <taxon>Asteraceae</taxon>
        <taxon>Asteroideae</taxon>
        <taxon>Anthemideae</taxon>
        <taxon>Anthemidinae</taxon>
        <taxon>Tanacetum</taxon>
    </lineage>
</organism>
<reference evidence="1" key="2">
    <citation type="submission" date="2022-01" db="EMBL/GenBank/DDBJ databases">
        <authorList>
            <person name="Yamashiro T."/>
            <person name="Shiraishi A."/>
            <person name="Satake H."/>
            <person name="Nakayama K."/>
        </authorList>
    </citation>
    <scope>NUCLEOTIDE SEQUENCE</scope>
</reference>
<evidence type="ECO:0000313" key="1">
    <source>
        <dbReference type="EMBL" id="GJS51642.1"/>
    </source>
</evidence>
<keyword evidence="2" id="KW-1185">Reference proteome</keyword>
<dbReference type="Proteomes" id="UP001151760">
    <property type="component" value="Unassembled WGS sequence"/>
</dbReference>
<reference evidence="1" key="1">
    <citation type="journal article" date="2022" name="Int. J. Mol. Sci.">
        <title>Draft Genome of Tanacetum Coccineum: Genomic Comparison of Closely Related Tanacetum-Family Plants.</title>
        <authorList>
            <person name="Yamashiro T."/>
            <person name="Shiraishi A."/>
            <person name="Nakayama K."/>
            <person name="Satake H."/>
        </authorList>
    </citation>
    <scope>NUCLEOTIDE SEQUENCE</scope>
</reference>
<comment type="caution">
    <text evidence="1">The sequence shown here is derived from an EMBL/GenBank/DDBJ whole genome shotgun (WGS) entry which is preliminary data.</text>
</comment>
<sequence>MEVIPDEEEVAIDAIPLAVNSLKIMLRSFDREDLEDLYKLVKAKYESTRPVEDLDLLLWGDLKTMFEPHVEDKGRIVGIKSLLYVVGINAAQVCANTAQLKLVMLVNFKENMLSGYYCQHRSDALSRKERVKSRRVRGMILAAQSEAFKQENVLAERLHGLDQQMERKGDESLYFMDQLWVAKVGKYEEVFGGCNACAIGLDQGRSQTLRFVEESVEIVDREIRKLKRRKIALVKVIWNSKRGPEFNWKHEDQMRIKYPWLFVD</sequence>
<protein>
    <recommendedName>
        <fullName evidence="3">Reverse transcriptase domain-containing protein</fullName>
    </recommendedName>
</protein>
<name>A0ABQ4WFM3_9ASTR</name>
<gene>
    <name evidence="1" type="ORF">Tco_0625004</name>
</gene>
<proteinExistence type="predicted"/>